<comment type="caution">
    <text evidence="3">The sequence shown here is derived from an EMBL/GenBank/DDBJ whole genome shotgun (WGS) entry which is preliminary data.</text>
</comment>
<dbReference type="STRING" id="1081102.A0A162MTF1"/>
<name>A0A162MTF1_9HYPO</name>
<evidence type="ECO:0000256" key="1">
    <source>
        <dbReference type="SAM" id="MobiDB-lite"/>
    </source>
</evidence>
<dbReference type="InterPro" id="IPR000366">
    <property type="entry name" value="GPCR_STE2"/>
</dbReference>
<accession>A0A162MTF1</accession>
<dbReference type="GO" id="GO:0038038">
    <property type="term" value="C:G protein-coupled receptor homodimeric complex"/>
    <property type="evidence" value="ECO:0007669"/>
    <property type="project" value="TreeGrafter"/>
</dbReference>
<dbReference type="EMBL" id="AZHD01000002">
    <property type="protein sequence ID" value="OAA66660.1"/>
    <property type="molecule type" value="Genomic_DNA"/>
</dbReference>
<protein>
    <submittedName>
        <fullName evidence="3">Mating-type alpha-pheromone receptor</fullName>
    </submittedName>
</protein>
<dbReference type="Pfam" id="PF02116">
    <property type="entry name" value="STE2"/>
    <property type="match status" value="1"/>
</dbReference>
<feature type="transmembrane region" description="Helical" evidence="2">
    <location>
        <begin position="44"/>
        <end position="71"/>
    </location>
</feature>
<dbReference type="PANTHER" id="PTHR28009:SF1">
    <property type="entry name" value="PHEROMONE ALPHA FACTOR RECEPTOR"/>
    <property type="match status" value="1"/>
</dbReference>
<organism evidence="3 4">
    <name type="scientific">Niveomyces insectorum RCEF 264</name>
    <dbReference type="NCBI Taxonomy" id="1081102"/>
    <lineage>
        <taxon>Eukaryota</taxon>
        <taxon>Fungi</taxon>
        <taxon>Dikarya</taxon>
        <taxon>Ascomycota</taxon>
        <taxon>Pezizomycotina</taxon>
        <taxon>Sordariomycetes</taxon>
        <taxon>Hypocreomycetidae</taxon>
        <taxon>Hypocreales</taxon>
        <taxon>Cordycipitaceae</taxon>
        <taxon>Niveomyces</taxon>
    </lineage>
</organism>
<feature type="region of interest" description="Disordered" evidence="1">
    <location>
        <begin position="320"/>
        <end position="351"/>
    </location>
</feature>
<dbReference type="Proteomes" id="UP000076874">
    <property type="component" value="Unassembled WGS sequence"/>
</dbReference>
<evidence type="ECO:0000313" key="3">
    <source>
        <dbReference type="EMBL" id="OAA66660.1"/>
    </source>
</evidence>
<dbReference type="PANTHER" id="PTHR28009">
    <property type="entry name" value="PHEROMONE ALPHA FACTOR RECEPTOR"/>
    <property type="match status" value="1"/>
</dbReference>
<keyword evidence="4" id="KW-1185">Reference proteome</keyword>
<evidence type="ECO:0000256" key="2">
    <source>
        <dbReference type="SAM" id="Phobius"/>
    </source>
</evidence>
<feature type="transmembrane region" description="Helical" evidence="2">
    <location>
        <begin position="210"/>
        <end position="230"/>
    </location>
</feature>
<dbReference type="InterPro" id="IPR027458">
    <property type="entry name" value="STE2_TM1-TM2_sf"/>
</dbReference>
<feature type="transmembrane region" description="Helical" evidence="2">
    <location>
        <begin position="128"/>
        <end position="152"/>
    </location>
</feature>
<reference evidence="3 4" key="1">
    <citation type="journal article" date="2016" name="Genome Biol. Evol.">
        <title>Divergent and convergent evolution of fungal pathogenicity.</title>
        <authorList>
            <person name="Shang Y."/>
            <person name="Xiao G."/>
            <person name="Zheng P."/>
            <person name="Cen K."/>
            <person name="Zhan S."/>
            <person name="Wang C."/>
        </authorList>
    </citation>
    <scope>NUCLEOTIDE SEQUENCE [LARGE SCALE GENOMIC DNA]</scope>
    <source>
        <strain evidence="3 4">RCEF 264</strain>
    </source>
</reference>
<gene>
    <name evidence="3" type="ORF">SPI_01236</name>
</gene>
<feature type="transmembrane region" description="Helical" evidence="2">
    <location>
        <begin position="164"/>
        <end position="190"/>
    </location>
</feature>
<proteinExistence type="predicted"/>
<dbReference type="CDD" id="cd14939">
    <property type="entry name" value="7tmD_STE2"/>
    <property type="match status" value="1"/>
</dbReference>
<keyword evidence="2" id="KW-1133">Transmembrane helix</keyword>
<keyword evidence="2" id="KW-0472">Membrane</keyword>
<feature type="compositionally biased region" description="Gly residues" evidence="1">
    <location>
        <begin position="320"/>
        <end position="341"/>
    </location>
</feature>
<dbReference type="Gene3D" id="1.10.287.920">
    <property type="entry name" value="Pheromone alpha factor receptor"/>
    <property type="match status" value="1"/>
</dbReference>
<dbReference type="GO" id="GO:0000750">
    <property type="term" value="P:pheromone-dependent signal transduction involved in conjugation with cellular fusion"/>
    <property type="evidence" value="ECO:0007669"/>
    <property type="project" value="TreeGrafter"/>
</dbReference>
<feature type="transmembrane region" description="Helical" evidence="2">
    <location>
        <begin position="242"/>
        <end position="268"/>
    </location>
</feature>
<feature type="transmembrane region" description="Helical" evidence="2">
    <location>
        <begin position="274"/>
        <end position="297"/>
    </location>
</feature>
<feature type="transmembrane region" description="Helical" evidence="2">
    <location>
        <begin position="83"/>
        <end position="108"/>
    </location>
</feature>
<keyword evidence="2" id="KW-0812">Transmembrane</keyword>
<sequence>MDSSSSSPPPTSASAVNPLNQTFYLQGPHNEKIPVWLPMVDETLYQAFGVAINYSSQIGACFVMLLVVLTMTAKTRFYRASTLINLAGLVVGTIRCTLLALYFTSSYLEFYMFFSGDHSHIRNNDTRISAVATFFSLPQLILIEAALFLQAYSMIRLWPSGWKAVTMALSVLVVLFAVGFKCASVAIRMHTTLAYLYIAHKYVWVLEADLAFSTATICWFCFVFIIRLVIHMWEYRSILPPLGGLSAMDVLVVTNGILMLVPVVFAALEFPTHIAFESASLCLTSVVVILPLGTLIAQRMTTSTTYASYSGRSGGRGIGSGGAAGGGGGGRGGSGGSGGSGSDHAGAYSRATSDTATSKKHLFGSWSHASDTTASVVSGGLATQVKIQAGNNHAYNGRSSTADSSLNKSKFVADPVDRELQQIDATPIMTPTMDTFGERRVRVDHEVEVVRQNLI</sequence>
<dbReference type="OrthoDB" id="5402633at2759"/>
<dbReference type="GO" id="GO:0004932">
    <property type="term" value="F:mating-type factor pheromone receptor activity"/>
    <property type="evidence" value="ECO:0007669"/>
    <property type="project" value="InterPro"/>
</dbReference>
<dbReference type="AlphaFoldDB" id="A0A162MTF1"/>
<evidence type="ECO:0000313" key="4">
    <source>
        <dbReference type="Proteomes" id="UP000076874"/>
    </source>
</evidence>
<keyword evidence="3" id="KW-0675">Receptor</keyword>